<proteinExistence type="predicted"/>
<comment type="caution">
    <text evidence="1">The sequence shown here is derived from an EMBL/GenBank/DDBJ whole genome shotgun (WGS) entry which is preliminary data.</text>
</comment>
<organism evidence="1 2">
    <name type="scientific">Thiohalorhabdus methylotrophus</name>
    <dbReference type="NCBI Taxonomy" id="3242694"/>
    <lineage>
        <taxon>Bacteria</taxon>
        <taxon>Pseudomonadati</taxon>
        <taxon>Pseudomonadota</taxon>
        <taxon>Gammaproteobacteria</taxon>
        <taxon>Thiohalorhabdales</taxon>
        <taxon>Thiohalorhabdaceae</taxon>
        <taxon>Thiohalorhabdus</taxon>
    </lineage>
</organism>
<protein>
    <submittedName>
        <fullName evidence="1">Uncharacterized protein</fullName>
    </submittedName>
</protein>
<evidence type="ECO:0000313" key="2">
    <source>
        <dbReference type="Proteomes" id="UP001575181"/>
    </source>
</evidence>
<gene>
    <name evidence="1" type="ORF">ACERLL_08780</name>
</gene>
<accession>A0ABV4TUB2</accession>
<dbReference type="RefSeq" id="WP_373655702.1">
    <property type="nucleotide sequence ID" value="NZ_JBGUAW010000005.1"/>
</dbReference>
<dbReference type="PROSITE" id="PS51257">
    <property type="entry name" value="PROKAR_LIPOPROTEIN"/>
    <property type="match status" value="1"/>
</dbReference>
<dbReference type="EMBL" id="JBGUAW010000005">
    <property type="protein sequence ID" value="MFA9460918.1"/>
    <property type="molecule type" value="Genomic_DNA"/>
</dbReference>
<name>A0ABV4TUB2_9GAMM</name>
<reference evidence="1 2" key="1">
    <citation type="submission" date="2024-08" db="EMBL/GenBank/DDBJ databases">
        <title>Whole-genome sequencing of halo(alkali)philic microorganisms from hypersaline lakes.</title>
        <authorList>
            <person name="Sorokin D.Y."/>
            <person name="Merkel A.Y."/>
            <person name="Messina E."/>
            <person name="Yakimov M."/>
        </authorList>
    </citation>
    <scope>NUCLEOTIDE SEQUENCE [LARGE SCALE GENOMIC DNA]</scope>
    <source>
        <strain evidence="1 2">Cl-TMA</strain>
    </source>
</reference>
<evidence type="ECO:0000313" key="1">
    <source>
        <dbReference type="EMBL" id="MFA9460918.1"/>
    </source>
</evidence>
<sequence length="98" mass="10604">MPTSRRNPLPLAPLILLPVLGGCVNLAPEVHIADRHTVLEQDASGSWPELEKRFDERVLRMGPVPLAEDPLHGSRRERAFSVLNGAFVNGEGEEGGGS</sequence>
<dbReference type="Proteomes" id="UP001575181">
    <property type="component" value="Unassembled WGS sequence"/>
</dbReference>
<keyword evidence="2" id="KW-1185">Reference proteome</keyword>